<comment type="caution">
    <text evidence="7">The sequence shown here is derived from an EMBL/GenBank/DDBJ whole genome shotgun (WGS) entry which is preliminary data.</text>
</comment>
<dbReference type="GO" id="GO:0003954">
    <property type="term" value="F:NADH dehydrogenase activity"/>
    <property type="evidence" value="ECO:0007669"/>
    <property type="project" value="TreeGrafter"/>
</dbReference>
<name>A0A969TUU5_9BACI</name>
<dbReference type="Pfam" id="PF00384">
    <property type="entry name" value="Molybdopterin"/>
    <property type="match status" value="1"/>
</dbReference>
<gene>
    <name evidence="7" type="ORF">HCN83_16050</name>
</gene>
<dbReference type="SUPFAM" id="SSF50692">
    <property type="entry name" value="ADC-like"/>
    <property type="match status" value="1"/>
</dbReference>
<dbReference type="Gene3D" id="2.40.40.20">
    <property type="match status" value="1"/>
</dbReference>
<comment type="cofactor">
    <cofactor evidence="1">
        <name>Mo-bis(molybdopterin guanine dinucleotide)</name>
        <dbReference type="ChEBI" id="CHEBI:60539"/>
    </cofactor>
</comment>
<dbReference type="Gene3D" id="3.40.228.10">
    <property type="entry name" value="Dimethylsulfoxide Reductase, domain 2"/>
    <property type="match status" value="1"/>
</dbReference>
<dbReference type="PANTHER" id="PTHR43105">
    <property type="entry name" value="RESPIRATORY NITRATE REDUCTASE"/>
    <property type="match status" value="1"/>
</dbReference>
<dbReference type="InterPro" id="IPR006656">
    <property type="entry name" value="Mopterin_OxRdtase"/>
</dbReference>
<dbReference type="CDD" id="cd00508">
    <property type="entry name" value="MopB_CT_Fdh-Nap-like"/>
    <property type="match status" value="1"/>
</dbReference>
<keyword evidence="4" id="KW-0408">Iron</keyword>
<dbReference type="AlphaFoldDB" id="A0A969TUU5"/>
<reference evidence="7 8" key="1">
    <citation type="submission" date="2020-03" db="EMBL/GenBank/DDBJ databases">
        <title>Assessment of the enzymatic potential of alkaline-tolerant lipase obtained from Bacillus luteus H11 (technogenic soil) for the bioremediation of saline soils contaminated with petroleum substances.</title>
        <authorList>
            <person name="Kalwasinska A."/>
        </authorList>
    </citation>
    <scope>NUCLEOTIDE SEQUENCE [LARGE SCALE GENOMIC DNA]</scope>
    <source>
        <strain evidence="7 8">H11</strain>
    </source>
</reference>
<dbReference type="RefSeq" id="WP_168009170.1">
    <property type="nucleotide sequence ID" value="NZ_JAATHJ010000038.1"/>
</dbReference>
<dbReference type="Gene3D" id="3.40.50.740">
    <property type="match status" value="1"/>
</dbReference>
<accession>A0A969TUU5</accession>
<evidence type="ECO:0000259" key="6">
    <source>
        <dbReference type="PROSITE" id="PS51669"/>
    </source>
</evidence>
<evidence type="ECO:0000256" key="1">
    <source>
        <dbReference type="ARBA" id="ARBA00001942"/>
    </source>
</evidence>
<dbReference type="GO" id="GO:0016020">
    <property type="term" value="C:membrane"/>
    <property type="evidence" value="ECO:0007669"/>
    <property type="project" value="TreeGrafter"/>
</dbReference>
<dbReference type="InterPro" id="IPR006963">
    <property type="entry name" value="Mopterin_OxRdtase_4Fe-4S_dom"/>
</dbReference>
<dbReference type="InterPro" id="IPR006657">
    <property type="entry name" value="MoPterin_dinucl-bd_dom"/>
</dbReference>
<dbReference type="PROSITE" id="PS51669">
    <property type="entry name" value="4FE4S_MOW_BIS_MGD"/>
    <property type="match status" value="1"/>
</dbReference>
<dbReference type="GO" id="GO:0043546">
    <property type="term" value="F:molybdopterin cofactor binding"/>
    <property type="evidence" value="ECO:0007669"/>
    <property type="project" value="InterPro"/>
</dbReference>
<dbReference type="Pfam" id="PF01568">
    <property type="entry name" value="Molydop_binding"/>
    <property type="match status" value="1"/>
</dbReference>
<proteinExistence type="predicted"/>
<sequence>MKHSLLHYYREKQKQSEVENVYETQCPFCSMQCKKKVIEQSFVTRKQYKTEGVDNPVTKGRLCMKGMNAYAHAVHEDRLMHPVRKQPDGSWKEVSWEEALELVRDQFQTLQKQHGTDSIGVYGSASITNEESYLLGKLARVALKTKYIDYNGRFCMSSAATASKAVLGIDRGLTNALADIPKAEVLLLSGTNIASCQPVMMPYLEEAKANGAFIIVIDPRKTETAAIADLHLAVTPGRDAALTNALLASLERQGLVNEAFVKERTEGWDELQAHLQTISLKETADYAGVNVQDIEDAVRIFAGADTGMVLTARGVEQQTDGHMAVRNLLNLVLLTGKIGREGCGYGAVTGQGNGQGGREHGQKADQLPGYRMIDNPEDRKHIAEFWGIPEPELPGRGVSAYEMLEKVKDREIRAMLLVCSNPVVSNPNASFIKDSLQTLDFFVAVDLFISESAQYADLILPAASYLEDEGTMTNLEGRVTLREASKKPPGSSKPDWKIICELAEALGAGAHFPFRSAEDVFNELRHASRGGAADYYGMTYERIRREEGLFWPCPALDHPGTPRLFAEGFARPEGRALLTAVESEAAQTTSKPTETYPLLLTTGRVMAHYLTGVQTRRSTKLAARLYESFIELHPATAEAYAIAEGDLVDVTSEAGAIIVRAQLTPDIRRDTVFVPFHWAEHQNVNKLIPGKLDPVSRMPGYKSTPVTIKRHEPALQPAQT</sequence>
<dbReference type="SUPFAM" id="SSF53706">
    <property type="entry name" value="Formate dehydrogenase/DMSO reductase, domains 1-3"/>
    <property type="match status" value="1"/>
</dbReference>
<evidence type="ECO:0000313" key="8">
    <source>
        <dbReference type="Proteomes" id="UP000752012"/>
    </source>
</evidence>
<keyword evidence="3" id="KW-0479">Metal-binding</keyword>
<dbReference type="GO" id="GO:0051539">
    <property type="term" value="F:4 iron, 4 sulfur cluster binding"/>
    <property type="evidence" value="ECO:0007669"/>
    <property type="project" value="UniProtKB-KW"/>
</dbReference>
<dbReference type="SMART" id="SM00926">
    <property type="entry name" value="Molybdop_Fe4S4"/>
    <property type="match status" value="1"/>
</dbReference>
<keyword evidence="5" id="KW-0411">Iron-sulfur</keyword>
<evidence type="ECO:0000256" key="3">
    <source>
        <dbReference type="ARBA" id="ARBA00022723"/>
    </source>
</evidence>
<evidence type="ECO:0000256" key="4">
    <source>
        <dbReference type="ARBA" id="ARBA00023004"/>
    </source>
</evidence>
<dbReference type="Gene3D" id="2.20.25.90">
    <property type="entry name" value="ADC-like domains"/>
    <property type="match status" value="1"/>
</dbReference>
<dbReference type="NCBIfam" id="NF047855">
    <property type="entry name" value="AssmNtatRedNasC"/>
    <property type="match status" value="1"/>
</dbReference>
<dbReference type="InterPro" id="IPR009010">
    <property type="entry name" value="Asp_de-COase-like_dom_sf"/>
</dbReference>
<dbReference type="InterPro" id="IPR050123">
    <property type="entry name" value="Prok_molybdopt-oxidoreductase"/>
</dbReference>
<organism evidence="7 8">
    <name type="scientific">Alkalicoccus luteus</name>
    <dbReference type="NCBI Taxonomy" id="1237094"/>
    <lineage>
        <taxon>Bacteria</taxon>
        <taxon>Bacillati</taxon>
        <taxon>Bacillota</taxon>
        <taxon>Bacilli</taxon>
        <taxon>Bacillales</taxon>
        <taxon>Bacillaceae</taxon>
        <taxon>Alkalicoccus</taxon>
    </lineage>
</organism>
<keyword evidence="8" id="KW-1185">Reference proteome</keyword>
<dbReference type="GO" id="GO:0022904">
    <property type="term" value="P:respiratory electron transport chain"/>
    <property type="evidence" value="ECO:0007669"/>
    <property type="project" value="TreeGrafter"/>
</dbReference>
<dbReference type="GO" id="GO:0046872">
    <property type="term" value="F:metal ion binding"/>
    <property type="evidence" value="ECO:0007669"/>
    <property type="project" value="UniProtKB-KW"/>
</dbReference>
<dbReference type="Proteomes" id="UP000752012">
    <property type="component" value="Unassembled WGS sequence"/>
</dbReference>
<evidence type="ECO:0000256" key="2">
    <source>
        <dbReference type="ARBA" id="ARBA00022485"/>
    </source>
</evidence>
<dbReference type="PROSITE" id="PS00490">
    <property type="entry name" value="MOLYBDOPTERIN_PROK_2"/>
    <property type="match status" value="1"/>
</dbReference>
<dbReference type="PANTHER" id="PTHR43105:SF10">
    <property type="entry name" value="NADH-QUINONE OXIDOREDUCTASE SUBUNIT G"/>
    <property type="match status" value="1"/>
</dbReference>
<evidence type="ECO:0000313" key="7">
    <source>
        <dbReference type="EMBL" id="NJP39083.1"/>
    </source>
</evidence>
<dbReference type="InterPro" id="IPR006655">
    <property type="entry name" value="Mopterin_OxRdtase_prok_CS"/>
</dbReference>
<dbReference type="Pfam" id="PF04879">
    <property type="entry name" value="Molybdop_Fe4S4"/>
    <property type="match status" value="1"/>
</dbReference>
<evidence type="ECO:0000256" key="5">
    <source>
        <dbReference type="ARBA" id="ARBA00023014"/>
    </source>
</evidence>
<dbReference type="EMBL" id="JAATHJ010000038">
    <property type="protein sequence ID" value="NJP39083.1"/>
    <property type="molecule type" value="Genomic_DNA"/>
</dbReference>
<feature type="domain" description="4Fe-4S Mo/W bis-MGD-type" evidence="6">
    <location>
        <begin position="19"/>
        <end position="77"/>
    </location>
</feature>
<dbReference type="PIRSF" id="PIRSF000144">
    <property type="entry name" value="CbbBc"/>
    <property type="match status" value="1"/>
</dbReference>
<protein>
    <submittedName>
        <fullName evidence="7">Molybdopterin oxidoreductase family protein</fullName>
    </submittedName>
</protein>
<keyword evidence="2" id="KW-0004">4Fe-4S</keyword>